<evidence type="ECO:0000256" key="7">
    <source>
        <dbReference type="ARBA" id="ARBA00022946"/>
    </source>
</evidence>
<keyword evidence="9 14" id="KW-0560">Oxidoreductase</keyword>
<evidence type="ECO:0000256" key="12">
    <source>
        <dbReference type="ARBA" id="ARBA00048779"/>
    </source>
</evidence>
<dbReference type="EC" id="1.5.5.2" evidence="14"/>
<evidence type="ECO:0000313" key="17">
    <source>
        <dbReference type="Ensembl" id="ENSCPIP00010004373.1"/>
    </source>
</evidence>
<comment type="similarity">
    <text evidence="4 14">Belongs to the proline oxidase family.</text>
</comment>
<dbReference type="AlphaFoldDB" id="A0A8C3PWQ7"/>
<dbReference type="Ensembl" id="ENSCPIT00010005141.1">
    <property type="protein sequence ID" value="ENSCPIP00010004373.1"/>
    <property type="gene ID" value="ENSCPIG00010003380.1"/>
</dbReference>
<feature type="compositionally biased region" description="Pro residues" evidence="15">
    <location>
        <begin position="41"/>
        <end position="50"/>
    </location>
</feature>
<evidence type="ECO:0000256" key="4">
    <source>
        <dbReference type="ARBA" id="ARBA00005869"/>
    </source>
</evidence>
<evidence type="ECO:0000313" key="18">
    <source>
        <dbReference type="Proteomes" id="UP000694543"/>
    </source>
</evidence>
<dbReference type="Pfam" id="PF01619">
    <property type="entry name" value="Pro_dh"/>
    <property type="match status" value="1"/>
</dbReference>
<evidence type="ECO:0000259" key="16">
    <source>
        <dbReference type="Pfam" id="PF01619"/>
    </source>
</evidence>
<comment type="pathway">
    <text evidence="3">Amino-acid degradation; L-proline degradation into L-glutamate; L-glutamate from L-proline: step 1/2.</text>
</comment>
<proteinExistence type="inferred from homology"/>
<evidence type="ECO:0000256" key="10">
    <source>
        <dbReference type="ARBA" id="ARBA00023062"/>
    </source>
</evidence>
<evidence type="ECO:0000256" key="6">
    <source>
        <dbReference type="ARBA" id="ARBA00022827"/>
    </source>
</evidence>
<evidence type="ECO:0000256" key="9">
    <source>
        <dbReference type="ARBA" id="ARBA00023002"/>
    </source>
</evidence>
<sequence length="602" mass="68242">MALPSAVRALHATASRMGAPRSVPRGAAPPLPTSGKGGTKPVPPPVPPRGAAPVVDFGDPQEAFRSKSNAELLRGLLVLGLCTVGPLVEYNRELLQFGKRLLGQALFERLMKMTFYGQFVAGEDQEAIKPLIRRNRAFGVGAVLDYSVEEDLSPARAERQELASCTSAAEKEPGGAERREKQFRAHRGFGDRRDGVISARTYFYADEAKCDQHMETFLHCIDASSGSSEDGFSAIKLTALGRPQFLLQFSEVLVKWRRFFHQMAAEQGQGGRAALEMRLEVEKLQEALAKLGIATKAESQHWFTGENVGESGTVDLLDWNSLIDSRTKLSKLLLVPNIKTRQLEPLLSHFTEEEELQMKRMLQRMDVLAKRATETGVRLMVDAEQSYFQPAISRLTLEMQRRFNRERAVIFNTHQCYLKEAYDNVSVDVELSRREGWHFGTKLVRGAYMDQERERAAKIGYEDPINPTYEKTNEMYHRCLDYVLEEIKHSRKANVMVATHNEDTVKFTLRRMMELGIHPSEKKVCFGQLLGMCDQITFPLGQAGFPVYKYVPYGPVDEVLPYLSRRAQENRGIMQRANKERDLLWREFKRRLFAGTIFNTNP</sequence>
<evidence type="ECO:0000256" key="3">
    <source>
        <dbReference type="ARBA" id="ARBA00004739"/>
    </source>
</evidence>
<keyword evidence="18" id="KW-1185">Reference proteome</keyword>
<dbReference type="PANTHER" id="PTHR13914:SF0">
    <property type="entry name" value="PROLINE DEHYDROGENASE 1, MITOCHONDRIAL"/>
    <property type="match status" value="1"/>
</dbReference>
<evidence type="ECO:0000256" key="15">
    <source>
        <dbReference type="SAM" id="MobiDB-lite"/>
    </source>
</evidence>
<comment type="subcellular location">
    <subcellularLocation>
        <location evidence="2">Mitochondrion matrix</location>
    </subcellularLocation>
</comment>
<dbReference type="Gene3D" id="3.20.20.220">
    <property type="match status" value="1"/>
</dbReference>
<feature type="region of interest" description="Disordered" evidence="15">
    <location>
        <begin position="13"/>
        <end position="51"/>
    </location>
</feature>
<comment type="cofactor">
    <cofactor evidence="1 14">
        <name>FAD</name>
        <dbReference type="ChEBI" id="CHEBI:57692"/>
    </cofactor>
</comment>
<keyword evidence="10 14" id="KW-0642">Proline metabolism</keyword>
<evidence type="ECO:0000256" key="5">
    <source>
        <dbReference type="ARBA" id="ARBA00022630"/>
    </source>
</evidence>
<dbReference type="SUPFAM" id="SSF51730">
    <property type="entry name" value="FAD-linked oxidoreductase"/>
    <property type="match status" value="1"/>
</dbReference>
<comment type="catalytic activity">
    <reaction evidence="12 14">
        <text>L-proline + a quinone = (S)-1-pyrroline-5-carboxylate + a quinol + H(+)</text>
        <dbReference type="Rhea" id="RHEA:23784"/>
        <dbReference type="ChEBI" id="CHEBI:15378"/>
        <dbReference type="ChEBI" id="CHEBI:17388"/>
        <dbReference type="ChEBI" id="CHEBI:24646"/>
        <dbReference type="ChEBI" id="CHEBI:60039"/>
        <dbReference type="ChEBI" id="CHEBI:132124"/>
        <dbReference type="EC" id="1.5.5.2"/>
    </reaction>
</comment>
<dbReference type="InterPro" id="IPR015659">
    <property type="entry name" value="Proline_oxidase"/>
</dbReference>
<dbReference type="PANTHER" id="PTHR13914">
    <property type="entry name" value="PROLINE OXIDASE"/>
    <property type="match status" value="1"/>
</dbReference>
<evidence type="ECO:0000256" key="11">
    <source>
        <dbReference type="ARBA" id="ARBA00023128"/>
    </source>
</evidence>
<evidence type="ECO:0000256" key="1">
    <source>
        <dbReference type="ARBA" id="ARBA00001974"/>
    </source>
</evidence>
<evidence type="ECO:0000256" key="14">
    <source>
        <dbReference type="RuleBase" id="RU364054"/>
    </source>
</evidence>
<protein>
    <recommendedName>
        <fullName evidence="14">Proline dehydrogenase</fullName>
        <ecNumber evidence="14">1.5.5.2</ecNumber>
    </recommendedName>
</protein>
<accession>A0A8C3PWQ7</accession>
<keyword evidence="6 14" id="KW-0274">FAD</keyword>
<dbReference type="Proteomes" id="UP000694543">
    <property type="component" value="Unplaced"/>
</dbReference>
<feature type="domain" description="Proline dehydrogenase" evidence="16">
    <location>
        <begin position="297"/>
        <end position="577"/>
    </location>
</feature>
<name>A0A8C3PWQ7_CHRPC</name>
<keyword evidence="11" id="KW-0496">Mitochondrion</keyword>
<dbReference type="InterPro" id="IPR002872">
    <property type="entry name" value="Proline_DH_dom"/>
</dbReference>
<dbReference type="GO" id="GO:0004657">
    <property type="term" value="F:proline dehydrogenase activity"/>
    <property type="evidence" value="ECO:0007669"/>
    <property type="project" value="UniProtKB-EC"/>
</dbReference>
<dbReference type="GO" id="GO:0071949">
    <property type="term" value="F:FAD binding"/>
    <property type="evidence" value="ECO:0007669"/>
    <property type="project" value="TreeGrafter"/>
</dbReference>
<dbReference type="InterPro" id="IPR029041">
    <property type="entry name" value="FAD-linked_oxidoreductase-like"/>
</dbReference>
<evidence type="ECO:0000256" key="8">
    <source>
        <dbReference type="ARBA" id="ARBA00022990"/>
    </source>
</evidence>
<reference evidence="17" key="2">
    <citation type="submission" date="2025-09" db="UniProtKB">
        <authorList>
            <consortium name="Ensembl"/>
        </authorList>
    </citation>
    <scope>IDENTIFICATION</scope>
</reference>
<organism evidence="17 18">
    <name type="scientific">Chrysolophus pictus</name>
    <name type="common">Golden pheasant</name>
    <name type="synonym">Phasianus pictus</name>
    <dbReference type="NCBI Taxonomy" id="9089"/>
    <lineage>
        <taxon>Eukaryota</taxon>
        <taxon>Metazoa</taxon>
        <taxon>Chordata</taxon>
        <taxon>Craniata</taxon>
        <taxon>Vertebrata</taxon>
        <taxon>Euteleostomi</taxon>
        <taxon>Archelosauria</taxon>
        <taxon>Archosauria</taxon>
        <taxon>Dinosauria</taxon>
        <taxon>Saurischia</taxon>
        <taxon>Theropoda</taxon>
        <taxon>Coelurosauria</taxon>
        <taxon>Aves</taxon>
        <taxon>Neognathae</taxon>
        <taxon>Galloanserae</taxon>
        <taxon>Galliformes</taxon>
        <taxon>Phasianidae</taxon>
        <taxon>Phasianinae</taxon>
        <taxon>Chrysolophus</taxon>
    </lineage>
</organism>
<keyword evidence="5 14" id="KW-0285">Flavoprotein</keyword>
<keyword evidence="7" id="KW-0809">Transit peptide</keyword>
<evidence type="ECO:0000256" key="2">
    <source>
        <dbReference type="ARBA" id="ARBA00004305"/>
    </source>
</evidence>
<keyword evidence="8" id="KW-0007">Acetylation</keyword>
<dbReference type="GO" id="GO:0005759">
    <property type="term" value="C:mitochondrial matrix"/>
    <property type="evidence" value="ECO:0007669"/>
    <property type="project" value="UniProtKB-SubCell"/>
</dbReference>
<evidence type="ECO:0000256" key="13">
    <source>
        <dbReference type="ARBA" id="ARBA00057042"/>
    </source>
</evidence>
<reference evidence="17" key="1">
    <citation type="submission" date="2025-08" db="UniProtKB">
        <authorList>
            <consortium name="Ensembl"/>
        </authorList>
    </citation>
    <scope>IDENTIFICATION</scope>
</reference>
<dbReference type="FunFam" id="3.20.20.220:FF:000006">
    <property type="entry name" value="Proline dehydrogenase"/>
    <property type="match status" value="1"/>
</dbReference>
<dbReference type="GO" id="GO:0010133">
    <property type="term" value="P:L-proline catabolic process to L-glutamate"/>
    <property type="evidence" value="ECO:0007669"/>
    <property type="project" value="TreeGrafter"/>
</dbReference>
<comment type="function">
    <text evidence="13 14">Converts proline to delta-1-pyrroline-5-carboxylate.</text>
</comment>